<comment type="caution">
    <text evidence="1">The sequence shown here is derived from an EMBL/GenBank/DDBJ whole genome shotgun (WGS) entry which is preliminary data.</text>
</comment>
<reference evidence="1 2" key="1">
    <citation type="submission" date="2020-09" db="EMBL/GenBank/DDBJ databases">
        <title>TT11 complete genome.</title>
        <authorList>
            <person name="Wu Z."/>
        </authorList>
    </citation>
    <scope>NUCLEOTIDE SEQUENCE [LARGE SCALE GENOMIC DNA]</scope>
    <source>
        <strain evidence="1 2">TT11</strain>
    </source>
</reference>
<evidence type="ECO:0000313" key="1">
    <source>
        <dbReference type="EMBL" id="MBD0830854.1"/>
    </source>
</evidence>
<evidence type="ECO:0000313" key="2">
    <source>
        <dbReference type="Proteomes" id="UP000600588"/>
    </source>
</evidence>
<dbReference type="EMBL" id="JACVXB010000001">
    <property type="protein sequence ID" value="MBD0830854.1"/>
    <property type="molecule type" value="Genomic_DNA"/>
</dbReference>
<protein>
    <submittedName>
        <fullName evidence="1">Uncharacterized protein</fullName>
    </submittedName>
</protein>
<dbReference type="Proteomes" id="UP000600588">
    <property type="component" value="Unassembled WGS sequence"/>
</dbReference>
<dbReference type="AlphaFoldDB" id="A0A8J6Q184"/>
<gene>
    <name evidence="1" type="ORF">ICJ83_01785</name>
</gene>
<organism evidence="1 2">
    <name type="scientific">Aestuariibaculum sediminum</name>
    <dbReference type="NCBI Taxonomy" id="2770637"/>
    <lineage>
        <taxon>Bacteria</taxon>
        <taxon>Pseudomonadati</taxon>
        <taxon>Bacteroidota</taxon>
        <taxon>Flavobacteriia</taxon>
        <taxon>Flavobacteriales</taxon>
        <taxon>Flavobacteriaceae</taxon>
    </lineage>
</organism>
<keyword evidence="2" id="KW-1185">Reference proteome</keyword>
<accession>A0A8J6Q184</accession>
<dbReference type="RefSeq" id="WP_188228639.1">
    <property type="nucleotide sequence ID" value="NZ_JACVXB010000001.1"/>
</dbReference>
<proteinExistence type="predicted"/>
<name>A0A8J6Q184_9FLAO</name>
<sequence>MSPKYNNIEQIRYDLKVHSLERQIAMEKLKQSGHAIKEVANFPTHVVSSVLSSKYVKALALIRLLRKIF</sequence>